<feature type="chain" id="PRO_5039164440" description="Adenylate cyclase" evidence="2">
    <location>
        <begin position="31"/>
        <end position="92"/>
    </location>
</feature>
<dbReference type="EMBL" id="CP010407">
    <property type="protein sequence ID" value="AJF67883.1"/>
    <property type="molecule type" value="Genomic_DNA"/>
</dbReference>
<reference evidence="3 4" key="1">
    <citation type="submission" date="2014-12" db="EMBL/GenBank/DDBJ databases">
        <title>Complete genome sequence of Streptomyces vietnamensis strain GIMV4.0001, a genetic manipulable producer of the benzoisochromanequinone antibiotic granaticin.</title>
        <authorList>
            <person name="Deng M.R."/>
            <person name="Guo J."/>
            <person name="Ma L.Y."/>
            <person name="Feng G.D."/>
            <person name="Mo C.Y."/>
            <person name="Zhu H.H."/>
        </authorList>
    </citation>
    <scope>NUCLEOTIDE SEQUENCE [LARGE SCALE GENOMIC DNA]</scope>
    <source>
        <strain evidence="4">GIMV4.0001</strain>
    </source>
</reference>
<proteinExistence type="predicted"/>
<protein>
    <recommendedName>
        <fullName evidence="5">Adenylate cyclase</fullName>
    </recommendedName>
</protein>
<accession>A0A0B5IDX3</accession>
<dbReference type="AlphaFoldDB" id="A0A0B5IDX3"/>
<gene>
    <name evidence="3" type="ORF">SVTN_29410</name>
</gene>
<name>A0A0B5IDX3_9ACTN</name>
<keyword evidence="2" id="KW-0732">Signal</keyword>
<evidence type="ECO:0000256" key="1">
    <source>
        <dbReference type="SAM" id="MobiDB-lite"/>
    </source>
</evidence>
<sequence length="92" mass="9317">MNPLKRAALAVGSAVLLAGAAGVSAAPAFAGQPNQSCEEQPVRPGQSRTAPGSAFNPDGVSGTHYAGEQPQNSVNPHSVSQYDVACFQVSTH</sequence>
<evidence type="ECO:0000313" key="3">
    <source>
        <dbReference type="EMBL" id="AJF67883.1"/>
    </source>
</evidence>
<evidence type="ECO:0000256" key="2">
    <source>
        <dbReference type="SAM" id="SignalP"/>
    </source>
</evidence>
<dbReference type="KEGG" id="svt:SVTN_29410"/>
<organism evidence="3 4">
    <name type="scientific">Streptomyces vietnamensis</name>
    <dbReference type="NCBI Taxonomy" id="362257"/>
    <lineage>
        <taxon>Bacteria</taxon>
        <taxon>Bacillati</taxon>
        <taxon>Actinomycetota</taxon>
        <taxon>Actinomycetes</taxon>
        <taxon>Kitasatosporales</taxon>
        <taxon>Streptomycetaceae</taxon>
        <taxon>Streptomyces</taxon>
    </lineage>
</organism>
<feature type="region of interest" description="Disordered" evidence="1">
    <location>
        <begin position="30"/>
        <end position="77"/>
    </location>
</feature>
<dbReference type="RefSeq" id="WP_041131811.1">
    <property type="nucleotide sequence ID" value="NZ_CP010407.1"/>
</dbReference>
<keyword evidence="4" id="KW-1185">Reference proteome</keyword>
<dbReference type="HOGENOM" id="CLU_176029_0_0_11"/>
<feature type="signal peptide" evidence="2">
    <location>
        <begin position="1"/>
        <end position="30"/>
    </location>
</feature>
<evidence type="ECO:0008006" key="5">
    <source>
        <dbReference type="Google" id="ProtNLM"/>
    </source>
</evidence>
<evidence type="ECO:0000313" key="4">
    <source>
        <dbReference type="Proteomes" id="UP000031774"/>
    </source>
</evidence>
<dbReference type="Proteomes" id="UP000031774">
    <property type="component" value="Chromosome"/>
</dbReference>